<sequence>MSLAPRAELQPSPTRKRIVTSLTAAAMLAAAFTPLAAIPAHAELAGRGEVDPQHGYPTWYSDGTVKLKYCYTAEDGCVSTPPNSGPASYPDNFPDEAFWFHAEASGGNLGLYEAALEGAHANEVVVDGDQMGFARLRFRLENLVIGAQYTITHPYGVHTFEAVDEDGVGIIEQTIDEGCDPEAGGPCNWDSVGAAFLGDYQLGTTATFLRQINAPAGRLGDPAIPAPVTGAPSGNNFVQVTGPNAGGPGVNTLTVDTFGIQGVISEEVDGAPSTPDLASASDSGRSATDNTTNVATPTFAGSLPANTSGTVDLIVDDAATPAVSAASTGSSYSLALTTPLSDGVHRIRARIANPAFATDPAAPEFLTSTPVTITVDTVAPTATISAPVPSNPSADTTPSFNFGSNETNSSYDCRLLPSNDVWEANCASGKTYDAQVNGVYTFNVRAVDMAGNVGTPAAHGWGIGTTAGPMGTGIQKDMNGDTNPDYIGRTSDGKLWFYPGTNNGRLNPRVNIGNSGWNAMTSLLMPGDFNGDTRSDLIASDTSGRLWLYAGAGDGRLSGRTLIGASGWNSMSELVVPGDFNGDTAPDLLARDSAGKLWLYPNNGSGGFNTKSVAGASGWNAMTELAGVGTFDAGTTNDMIARDSNGRLYLYKGNGTGGFSARAMIGSSGWNSMTSLVGPGAFDTGANNDVIARHTDGRLWLYPGNGSGLGSRIQIGHGFNIFTMIAQ</sequence>
<keyword evidence="1 3" id="KW-0732">Signal</keyword>
<accession>A0A1H1GD77</accession>
<protein>
    <submittedName>
        <fullName evidence="5">Repeat domain-containing protein</fullName>
    </submittedName>
</protein>
<dbReference type="InterPro" id="IPR044016">
    <property type="entry name" value="Big_13"/>
</dbReference>
<dbReference type="SUPFAM" id="SSF69318">
    <property type="entry name" value="Integrin alpha N-terminal domain"/>
    <property type="match status" value="2"/>
</dbReference>
<dbReference type="Pfam" id="PF19077">
    <property type="entry name" value="Big_13"/>
    <property type="match status" value="1"/>
</dbReference>
<feature type="region of interest" description="Disordered" evidence="2">
    <location>
        <begin position="266"/>
        <end position="302"/>
    </location>
</feature>
<dbReference type="RefSeq" id="WP_083339852.1">
    <property type="nucleotide sequence ID" value="NZ_CP018863.1"/>
</dbReference>
<feature type="chain" id="PRO_5039295908" evidence="3">
    <location>
        <begin position="37"/>
        <end position="727"/>
    </location>
</feature>
<feature type="compositionally biased region" description="Polar residues" evidence="2">
    <location>
        <begin position="280"/>
        <end position="296"/>
    </location>
</feature>
<dbReference type="InterPro" id="IPR013517">
    <property type="entry name" value="FG-GAP"/>
</dbReference>
<dbReference type="InterPro" id="IPR028994">
    <property type="entry name" value="Integrin_alpha_N"/>
</dbReference>
<name>A0A1H1GD77_9MICC</name>
<organism evidence="5 6">
    <name type="scientific">Crystallibacter crystallopoietes</name>
    <dbReference type="NCBI Taxonomy" id="37928"/>
    <lineage>
        <taxon>Bacteria</taxon>
        <taxon>Bacillati</taxon>
        <taxon>Actinomycetota</taxon>
        <taxon>Actinomycetes</taxon>
        <taxon>Micrococcales</taxon>
        <taxon>Micrococcaceae</taxon>
        <taxon>Crystallibacter</taxon>
    </lineage>
</organism>
<evidence type="ECO:0000259" key="4">
    <source>
        <dbReference type="Pfam" id="PF19077"/>
    </source>
</evidence>
<gene>
    <name evidence="5" type="ORF">SAMN04489742_4008</name>
</gene>
<dbReference type="Proteomes" id="UP000181917">
    <property type="component" value="Unassembled WGS sequence"/>
</dbReference>
<dbReference type="EMBL" id="FNKH01000002">
    <property type="protein sequence ID" value="SDR11127.1"/>
    <property type="molecule type" value="Genomic_DNA"/>
</dbReference>
<dbReference type="Gene3D" id="2.20.25.650">
    <property type="entry name" value="Tachylectin-2-like"/>
    <property type="match status" value="1"/>
</dbReference>
<feature type="domain" description="Bacterial Ig-like" evidence="4">
    <location>
        <begin position="273"/>
        <end position="377"/>
    </location>
</feature>
<evidence type="ECO:0000313" key="6">
    <source>
        <dbReference type="Proteomes" id="UP000181917"/>
    </source>
</evidence>
<keyword evidence="6" id="KW-1185">Reference proteome</keyword>
<evidence type="ECO:0000256" key="2">
    <source>
        <dbReference type="SAM" id="MobiDB-lite"/>
    </source>
</evidence>
<reference evidence="5 6" key="1">
    <citation type="submission" date="2016-10" db="EMBL/GenBank/DDBJ databases">
        <authorList>
            <person name="de Groot N.N."/>
        </authorList>
    </citation>
    <scope>NUCLEOTIDE SEQUENCE [LARGE SCALE GENOMIC DNA]</scope>
    <source>
        <strain evidence="5 6">DSM 20117</strain>
    </source>
</reference>
<evidence type="ECO:0000313" key="5">
    <source>
        <dbReference type="EMBL" id="SDR11127.1"/>
    </source>
</evidence>
<evidence type="ECO:0000256" key="1">
    <source>
        <dbReference type="ARBA" id="ARBA00022729"/>
    </source>
</evidence>
<proteinExistence type="predicted"/>
<dbReference type="Pfam" id="PF13517">
    <property type="entry name" value="FG-GAP_3"/>
    <property type="match status" value="1"/>
</dbReference>
<dbReference type="Gene3D" id="2.115.10.10">
    <property type="entry name" value="Tachylectin 2"/>
    <property type="match status" value="1"/>
</dbReference>
<dbReference type="GO" id="GO:0005975">
    <property type="term" value="P:carbohydrate metabolic process"/>
    <property type="evidence" value="ECO:0007669"/>
    <property type="project" value="UniProtKB-ARBA"/>
</dbReference>
<dbReference type="AlphaFoldDB" id="A0A1H1GD77"/>
<evidence type="ECO:0000256" key="3">
    <source>
        <dbReference type="SAM" id="SignalP"/>
    </source>
</evidence>
<dbReference type="Gene3D" id="2.60.40.10">
    <property type="entry name" value="Immunoglobulins"/>
    <property type="match status" value="1"/>
</dbReference>
<dbReference type="OrthoDB" id="4859523at2"/>
<dbReference type="STRING" id="37928.SAMN04489742_4008"/>
<dbReference type="InterPro" id="IPR013783">
    <property type="entry name" value="Ig-like_fold"/>
</dbReference>
<feature type="signal peptide" evidence="3">
    <location>
        <begin position="1"/>
        <end position="36"/>
    </location>
</feature>